<keyword evidence="5 8" id="KW-1133">Transmembrane helix</keyword>
<evidence type="ECO:0000256" key="2">
    <source>
        <dbReference type="ARBA" id="ARBA00022475"/>
    </source>
</evidence>
<evidence type="ECO:0000313" key="10">
    <source>
        <dbReference type="Proteomes" id="UP000199025"/>
    </source>
</evidence>
<dbReference type="EMBL" id="FORP01000028">
    <property type="protein sequence ID" value="SFK66628.1"/>
    <property type="molecule type" value="Genomic_DNA"/>
</dbReference>
<keyword evidence="2" id="KW-1003">Cell membrane</keyword>
<dbReference type="GO" id="GO:0005886">
    <property type="term" value="C:plasma membrane"/>
    <property type="evidence" value="ECO:0007669"/>
    <property type="project" value="UniProtKB-SubCell"/>
</dbReference>
<feature type="transmembrane region" description="Helical" evidence="8">
    <location>
        <begin position="317"/>
        <end position="335"/>
    </location>
</feature>
<dbReference type="GO" id="GO:0016758">
    <property type="term" value="F:hexosyltransferase activity"/>
    <property type="evidence" value="ECO:0007669"/>
    <property type="project" value="InterPro"/>
</dbReference>
<feature type="transmembrane region" description="Helical" evidence="8">
    <location>
        <begin position="93"/>
        <end position="114"/>
    </location>
</feature>
<dbReference type="Proteomes" id="UP000199025">
    <property type="component" value="Unassembled WGS sequence"/>
</dbReference>
<feature type="transmembrane region" description="Helical" evidence="8">
    <location>
        <begin position="278"/>
        <end position="297"/>
    </location>
</feature>
<proteinExistence type="inferred from homology"/>
<keyword evidence="9" id="KW-0328">Glycosyltransferase</keyword>
<evidence type="ECO:0000256" key="1">
    <source>
        <dbReference type="ARBA" id="ARBA00004651"/>
    </source>
</evidence>
<dbReference type="AlphaFoldDB" id="A0A1I4BCV0"/>
<feature type="transmembrane region" description="Helical" evidence="8">
    <location>
        <begin position="158"/>
        <end position="182"/>
    </location>
</feature>
<evidence type="ECO:0000256" key="7">
    <source>
        <dbReference type="ARBA" id="ARBA00024033"/>
    </source>
</evidence>
<feature type="transmembrane region" description="Helical" evidence="8">
    <location>
        <begin position="134"/>
        <end position="152"/>
    </location>
</feature>
<feature type="transmembrane region" description="Helical" evidence="8">
    <location>
        <begin position="347"/>
        <end position="369"/>
    </location>
</feature>
<comment type="subcellular location">
    <subcellularLocation>
        <location evidence="1">Cell membrane</location>
        <topology evidence="1">Multi-pass membrane protein</topology>
    </subcellularLocation>
</comment>
<evidence type="ECO:0000256" key="5">
    <source>
        <dbReference type="ARBA" id="ARBA00022989"/>
    </source>
</evidence>
<comment type="similarity">
    <text evidence="7">Belongs to the glycosyltransferase 87 family.</text>
</comment>
<keyword evidence="3 9" id="KW-0808">Transferase</keyword>
<evidence type="ECO:0000313" key="9">
    <source>
        <dbReference type="EMBL" id="SFK66628.1"/>
    </source>
</evidence>
<evidence type="ECO:0000256" key="8">
    <source>
        <dbReference type="SAM" id="Phobius"/>
    </source>
</evidence>
<gene>
    <name evidence="9" type="ORF">SAMN05421835_12811</name>
</gene>
<name>A0A1I4BCV0_9PSEU</name>
<organism evidence="9 10">
    <name type="scientific">Amycolatopsis sacchari</name>
    <dbReference type="NCBI Taxonomy" id="115433"/>
    <lineage>
        <taxon>Bacteria</taxon>
        <taxon>Bacillati</taxon>
        <taxon>Actinomycetota</taxon>
        <taxon>Actinomycetes</taxon>
        <taxon>Pseudonocardiales</taxon>
        <taxon>Pseudonocardiaceae</taxon>
        <taxon>Amycolatopsis</taxon>
    </lineage>
</organism>
<dbReference type="OrthoDB" id="9774600at2"/>
<dbReference type="STRING" id="115433.SAMN05421835_12811"/>
<evidence type="ECO:0000256" key="3">
    <source>
        <dbReference type="ARBA" id="ARBA00022679"/>
    </source>
</evidence>
<dbReference type="InterPro" id="IPR018584">
    <property type="entry name" value="GT87"/>
</dbReference>
<keyword evidence="4 8" id="KW-0812">Transmembrane</keyword>
<feature type="transmembrane region" description="Helical" evidence="8">
    <location>
        <begin position="247"/>
        <end position="269"/>
    </location>
</feature>
<keyword evidence="6 8" id="KW-0472">Membrane</keyword>
<dbReference type="Pfam" id="PF09594">
    <property type="entry name" value="GT87"/>
    <property type="match status" value="1"/>
</dbReference>
<reference evidence="9 10" key="1">
    <citation type="submission" date="2016-10" db="EMBL/GenBank/DDBJ databases">
        <authorList>
            <person name="de Groot N.N."/>
        </authorList>
    </citation>
    <scope>NUCLEOTIDE SEQUENCE [LARGE SCALE GENOMIC DNA]</scope>
    <source>
        <strain evidence="9 10">DSM 44468</strain>
    </source>
</reference>
<evidence type="ECO:0000256" key="4">
    <source>
        <dbReference type="ARBA" id="ARBA00022692"/>
    </source>
</evidence>
<protein>
    <submittedName>
        <fullName evidence="9">Alpha-1,2-mannosyltransferase</fullName>
    </submittedName>
</protein>
<sequence>MSTPRLSADPGRLLACLLAVAAFAAGVCAWLAGWRLGADSAVYRAGALTLLHGEPLYTLDRLAALPSWVALPFTYPPAAALLFVPLAALPPGLAWGIVTTVSVVSLAVVVWVCARRALVLAVPALALEPVWKTLFLGQVNLVLLALVVVDVLGRRHRFSGVLTGIAAAVKLTPLIFVAHLFVTGRWRDGLRALGTFAGLQALMFALVPRDALEYWTHAAFDPDRIGGVHWIFNQSLNGLVHRASHDAVWSGKVALLIAAVLAVPSVWLVRRLHARGEALAALLVTAFLGLLASPVSWTHHWVWAVPLLALLGTKRRWVWAAAVAVLFGSCVVMLVPNGGTTEFTWGLGWSLLGNAYVLAAALGILGLAVRELRLPLCPTAAPQGGAPRRS</sequence>
<evidence type="ECO:0000256" key="6">
    <source>
        <dbReference type="ARBA" id="ARBA00023136"/>
    </source>
</evidence>
<keyword evidence="10" id="KW-1185">Reference proteome</keyword>
<dbReference type="RefSeq" id="WP_091515146.1">
    <property type="nucleotide sequence ID" value="NZ_CBDQZW010000053.1"/>
</dbReference>
<accession>A0A1I4BCV0</accession>